<name>A0A1X6NVJ0_PORUM</name>
<protein>
    <submittedName>
        <fullName evidence="1">Uncharacterized protein</fullName>
    </submittedName>
</protein>
<organism evidence="1 2">
    <name type="scientific">Porphyra umbilicalis</name>
    <name type="common">Purple laver</name>
    <name type="synonym">Red alga</name>
    <dbReference type="NCBI Taxonomy" id="2786"/>
    <lineage>
        <taxon>Eukaryota</taxon>
        <taxon>Rhodophyta</taxon>
        <taxon>Bangiophyceae</taxon>
        <taxon>Bangiales</taxon>
        <taxon>Bangiaceae</taxon>
        <taxon>Porphyra</taxon>
    </lineage>
</organism>
<dbReference type="Proteomes" id="UP000218209">
    <property type="component" value="Unassembled WGS sequence"/>
</dbReference>
<keyword evidence="2" id="KW-1185">Reference proteome</keyword>
<dbReference type="AlphaFoldDB" id="A0A1X6NVJ0"/>
<reference evidence="1 2" key="1">
    <citation type="submission" date="2017-03" db="EMBL/GenBank/DDBJ databases">
        <title>WGS assembly of Porphyra umbilicalis.</title>
        <authorList>
            <person name="Brawley S.H."/>
            <person name="Blouin N.A."/>
            <person name="Ficko-Blean E."/>
            <person name="Wheeler G.L."/>
            <person name="Lohr M."/>
            <person name="Goodson H.V."/>
            <person name="Jenkins J.W."/>
            <person name="Blaby-Haas C.E."/>
            <person name="Helliwell K.E."/>
            <person name="Chan C."/>
            <person name="Marriage T."/>
            <person name="Bhattacharya D."/>
            <person name="Klein A.S."/>
            <person name="Badis Y."/>
            <person name="Brodie J."/>
            <person name="Cao Y."/>
            <person name="Collen J."/>
            <person name="Dittami S.M."/>
            <person name="Gachon C.M."/>
            <person name="Green B.R."/>
            <person name="Karpowicz S."/>
            <person name="Kim J.W."/>
            <person name="Kudahl U."/>
            <person name="Lin S."/>
            <person name="Michel G."/>
            <person name="Mittag M."/>
            <person name="Olson B.J."/>
            <person name="Pangilinan J."/>
            <person name="Peng Y."/>
            <person name="Qiu H."/>
            <person name="Shu S."/>
            <person name="Singer J.T."/>
            <person name="Smith A.G."/>
            <person name="Sprecher B.N."/>
            <person name="Wagner V."/>
            <person name="Wang W."/>
            <person name="Wang Z.-Y."/>
            <person name="Yan J."/>
            <person name="Yarish C."/>
            <person name="Zoeuner-Riek S."/>
            <person name="Zhuang Y."/>
            <person name="Zou Y."/>
            <person name="Lindquist E.A."/>
            <person name="Grimwood J."/>
            <person name="Barry K."/>
            <person name="Rokhsar D.S."/>
            <person name="Schmutz J."/>
            <person name="Stiller J.W."/>
            <person name="Grossman A.R."/>
            <person name="Prochnik S.E."/>
        </authorList>
    </citation>
    <scope>NUCLEOTIDE SEQUENCE [LARGE SCALE GENOMIC DNA]</scope>
    <source>
        <strain evidence="1">4086291</strain>
    </source>
</reference>
<evidence type="ECO:0000313" key="2">
    <source>
        <dbReference type="Proteomes" id="UP000218209"/>
    </source>
</evidence>
<evidence type="ECO:0000313" key="1">
    <source>
        <dbReference type="EMBL" id="OSX72597.1"/>
    </source>
</evidence>
<sequence>MVVRRCRFACARTTASDRFYTLLSTGNPFIVLYVWRQGASGGVRETATDCGWNCDITNPFWICCVLRGKSSSAAVSSTYRMVKRGGSGGSVGRGDVLDECL</sequence>
<dbReference type="EMBL" id="KV919050">
    <property type="protein sequence ID" value="OSX72597.1"/>
    <property type="molecule type" value="Genomic_DNA"/>
</dbReference>
<proteinExistence type="predicted"/>
<gene>
    <name evidence="1" type="ORF">BU14_0419s0003</name>
</gene>
<accession>A0A1X6NVJ0</accession>